<dbReference type="PANTHER" id="PTHR30619">
    <property type="entry name" value="DNA INTERNALIZATION/COMPETENCE PROTEIN COMEC/REC2"/>
    <property type="match status" value="1"/>
</dbReference>
<keyword evidence="3" id="KW-1185">Reference proteome</keyword>
<reference evidence="2 3" key="1">
    <citation type="submission" date="2014-03" db="EMBL/GenBank/DDBJ databases">
        <title>Bradyrhizobium valentinum sp. nov., isolated from effective nodules of Lupinus mariae-josephae, a lupine endemic of basic-lime soils in Eastern Spain.</title>
        <authorList>
            <person name="Duran D."/>
            <person name="Rey L."/>
            <person name="Navarro A."/>
            <person name="Busquets A."/>
            <person name="Imperial J."/>
            <person name="Ruiz-Argueso T."/>
        </authorList>
    </citation>
    <scope>NUCLEOTIDE SEQUENCE [LARGE SCALE GENOMIC DNA]</scope>
    <source>
        <strain evidence="2 3">Ro19</strain>
    </source>
</reference>
<evidence type="ECO:0000313" key="2">
    <source>
        <dbReference type="EMBL" id="KRR29969.1"/>
    </source>
</evidence>
<dbReference type="SUPFAM" id="SSF56281">
    <property type="entry name" value="Metallo-hydrolase/oxidoreductase"/>
    <property type="match status" value="1"/>
</dbReference>
<dbReference type="InterPro" id="IPR052159">
    <property type="entry name" value="Competence_DNA_uptake"/>
</dbReference>
<protein>
    <recommendedName>
        <fullName evidence="1">Metallo-beta-lactamase domain-containing protein</fullName>
    </recommendedName>
</protein>
<dbReference type="InterPro" id="IPR001279">
    <property type="entry name" value="Metallo-B-lactamas"/>
</dbReference>
<dbReference type="InterPro" id="IPR036866">
    <property type="entry name" value="RibonucZ/Hydroxyglut_hydro"/>
</dbReference>
<comment type="caution">
    <text evidence="2">The sequence shown here is derived from an EMBL/GenBank/DDBJ whole genome shotgun (WGS) entry which is preliminary data.</text>
</comment>
<dbReference type="Gene3D" id="3.60.15.10">
    <property type="entry name" value="Ribonuclease Z/Hydroxyacylglutathione hydrolase-like"/>
    <property type="match status" value="1"/>
</dbReference>
<dbReference type="Proteomes" id="UP000052023">
    <property type="component" value="Unassembled WGS sequence"/>
</dbReference>
<dbReference type="Pfam" id="PF00753">
    <property type="entry name" value="Lactamase_B"/>
    <property type="match status" value="1"/>
</dbReference>
<dbReference type="AlphaFoldDB" id="A0A0R3NCW6"/>
<sequence>MIFSLDVRRARKGDCLLLHFGTKQEPGLIMIDGGPRSVYSPHLKPRLMKIRNARKIKKSDPLPIDVLMVSHVDDDHIQGILDFTKEEIANVEAHKPRLLNVFSLWHNSFDDIIGGQPAELTAKVNATFKTEASTGAVELSDEKVGSVEDIFIGQNPGGNDAADAEVVGSSLKVLASIAQGFRLRKDADRLGYGRNTEFGGKLIAAPQGKAPTRIANSLDVTVIGPMLEEIQALHKDHQKWLENLKKQGKTPEEALAAYVDKSVPNLSSIVVLVEVDKKRMLLTGDARGDKVLKGLQLAGKLDKDNGTKIEVDLLKVPHHGSSNNLDKDFFERIIAKHYVFSGDGEHGNPERESLEMLLKARKDGNFQIHLTYPLKEIDRLREEDWNKERNKQIARTKKSGKGTVREKWSAQDHGLLALFDANPQFKKKLRIVDEKKPHIIDLGDPLAASWPALAN</sequence>
<dbReference type="OrthoDB" id="418728at2"/>
<dbReference type="PANTHER" id="PTHR30619:SF1">
    <property type="entry name" value="RECOMBINATION PROTEIN 2"/>
    <property type="match status" value="1"/>
</dbReference>
<organism evidence="2 3">
    <name type="scientific">Bradyrhizobium retamae</name>
    <dbReference type="NCBI Taxonomy" id="1300035"/>
    <lineage>
        <taxon>Bacteria</taxon>
        <taxon>Pseudomonadati</taxon>
        <taxon>Pseudomonadota</taxon>
        <taxon>Alphaproteobacteria</taxon>
        <taxon>Hyphomicrobiales</taxon>
        <taxon>Nitrobacteraceae</taxon>
        <taxon>Bradyrhizobium</taxon>
    </lineage>
</organism>
<dbReference type="EMBL" id="LLYA01000002">
    <property type="protein sequence ID" value="KRR29969.1"/>
    <property type="molecule type" value="Genomic_DNA"/>
</dbReference>
<feature type="domain" description="Metallo-beta-lactamase" evidence="1">
    <location>
        <begin position="27"/>
        <end position="137"/>
    </location>
</feature>
<dbReference type="RefSeq" id="WP_057841497.1">
    <property type="nucleotide sequence ID" value="NZ_LLYA01000002.1"/>
</dbReference>
<accession>A0A0R3NCW6</accession>
<gene>
    <name evidence="2" type="ORF">CQ13_14275</name>
</gene>
<name>A0A0R3NCW6_9BRAD</name>
<evidence type="ECO:0000259" key="1">
    <source>
        <dbReference type="Pfam" id="PF00753"/>
    </source>
</evidence>
<evidence type="ECO:0000313" key="3">
    <source>
        <dbReference type="Proteomes" id="UP000052023"/>
    </source>
</evidence>
<proteinExistence type="predicted"/>